<evidence type="ECO:0000313" key="1">
    <source>
        <dbReference type="EMBL" id="SFH92882.1"/>
    </source>
</evidence>
<dbReference type="EMBL" id="FOQG01000003">
    <property type="protein sequence ID" value="SFH92882.1"/>
    <property type="molecule type" value="Genomic_DNA"/>
</dbReference>
<dbReference type="AlphaFoldDB" id="A0A1I3E1K4"/>
<dbReference type="STRING" id="1005945.SAMN05216561_103180"/>
<accession>A0A1I3E1K4</accession>
<keyword evidence="2" id="KW-1185">Reference proteome</keyword>
<organism evidence="1 2">
    <name type="scientific">Nocardioides psychrotolerans</name>
    <dbReference type="NCBI Taxonomy" id="1005945"/>
    <lineage>
        <taxon>Bacteria</taxon>
        <taxon>Bacillati</taxon>
        <taxon>Actinomycetota</taxon>
        <taxon>Actinomycetes</taxon>
        <taxon>Propionibacteriales</taxon>
        <taxon>Nocardioidaceae</taxon>
        <taxon>Nocardioides</taxon>
    </lineage>
</organism>
<gene>
    <name evidence="1" type="ORF">SAMN05216561_103180</name>
</gene>
<reference evidence="1 2" key="1">
    <citation type="submission" date="2016-10" db="EMBL/GenBank/DDBJ databases">
        <authorList>
            <person name="de Groot N.N."/>
        </authorList>
    </citation>
    <scope>NUCLEOTIDE SEQUENCE [LARGE SCALE GENOMIC DNA]</scope>
    <source>
        <strain evidence="1 2">CGMCC 1.11156</strain>
    </source>
</reference>
<evidence type="ECO:0000313" key="2">
    <source>
        <dbReference type="Proteomes" id="UP000198649"/>
    </source>
</evidence>
<sequence length="172" mass="17422">MSTDPHRGRPPRAVTFRPMMLPTLRQVLRPTAAAALCLTLSLGLGACGGDDEPDGSGGGETAAPAGDVADAGEVAPVDSPAGGVTYVDSTEPAADTIVVDEGGFTADTSTIEVGDVVLFITGDEGIYGVVVGDLDGYTVTTGLNGAFRFDAPGTYAVREEISDNTATITVEE</sequence>
<proteinExistence type="predicted"/>
<name>A0A1I3E1K4_9ACTN</name>
<dbReference type="Proteomes" id="UP000198649">
    <property type="component" value="Unassembled WGS sequence"/>
</dbReference>
<protein>
    <submittedName>
        <fullName evidence="1">Uncharacterized protein</fullName>
    </submittedName>
</protein>